<dbReference type="eggNOG" id="COG3436">
    <property type="taxonomic scope" value="Bacteria"/>
</dbReference>
<dbReference type="KEGG" id="eba:ebA382"/>
<dbReference type="PANTHER" id="PTHR36455">
    <property type="match status" value="1"/>
</dbReference>
<name>Q5P8N7_AROAE</name>
<dbReference type="AlphaFoldDB" id="Q5P8N7"/>
<keyword evidence="3" id="KW-1185">Reference proteome</keyword>
<reference evidence="1" key="3">
    <citation type="submission" date="2004-11" db="EMBL/GenBank/DDBJ databases">
        <authorList>
            <person name="PROSCIENCE"/>
        </authorList>
    </citation>
    <scope>NUCLEOTIDE SEQUENCE</scope>
    <source>
        <strain evidence="1">EbN1</strain>
    </source>
</reference>
<sequence>MAPQRSDAGGLQRRAWREQEVTGVLDSAVAPRVSARGGFGPDAGGGASCRRCAATASGGCAVAVQPVGLAPAVRCAAAGAVARRGARARGDVMIAPEQIWLAVEPIDMRLGIDGLSARLQNSLGRAPCDGSAYAFINRARTRVKVLRWDGTGVWLSQRRLHRGSFSWPAADTAVFALSAEQWQWLVAGVEWQRLSAAAPAHWRV</sequence>
<evidence type="ECO:0000313" key="1">
    <source>
        <dbReference type="EMBL" id="CAI06322.1"/>
    </source>
</evidence>
<accession>Q5P8N7</accession>
<dbReference type="Pfam" id="PF05717">
    <property type="entry name" value="TnpB_IS66"/>
    <property type="match status" value="1"/>
</dbReference>
<dbReference type="EMBL" id="CR555306">
    <property type="protein sequence ID" value="CAI06322.1"/>
    <property type="molecule type" value="Genomic_DNA"/>
</dbReference>
<gene>
    <name evidence="1" type="primary">tnpF3</name>
    <name evidence="2" type="synonym">istB</name>
    <name evidence="1" type="ORF">ebA382</name>
    <name evidence="2" type="ORF">ebA455</name>
</gene>
<dbReference type="PANTHER" id="PTHR36455:SF1">
    <property type="entry name" value="BLR8292 PROTEIN"/>
    <property type="match status" value="1"/>
</dbReference>
<dbReference type="HOGENOM" id="CLU_1340961_0_0_4"/>
<dbReference type="InterPro" id="IPR008878">
    <property type="entry name" value="Transposase_IS66_Orf2"/>
</dbReference>
<protein>
    <submittedName>
        <fullName evidence="1">Transposase</fullName>
    </submittedName>
    <submittedName>
        <fullName evidence="2">Transposition helper protein</fullName>
    </submittedName>
</protein>
<reference evidence="1" key="5">
    <citation type="journal article" date="2005" name="J. Bacteriol.">
        <title>Substrate-dependent regulation of anaerobic degradation pathways for toluene and ethylbenzene in a denitrifying bacterium, strain EbN1.</title>
        <authorList>
            <person name="Kuhner S."/>
            <person name="Wohlbrand L."/>
            <person name="Fritz I."/>
            <person name="Wruck W."/>
            <person name="Hultschig C."/>
            <person name="Hufnagel P."/>
            <person name="Kube M."/>
            <person name="Reinhardt R."/>
            <person name="Rabus R."/>
        </authorList>
    </citation>
    <scope>NUCLEOTIDE SEQUENCE</scope>
    <source>
        <strain evidence="1">EbN1</strain>
    </source>
</reference>
<dbReference type="EMBL" id="CR555306">
    <property type="protein sequence ID" value="CAI06356.1"/>
    <property type="molecule type" value="Genomic_DNA"/>
</dbReference>
<reference evidence="1" key="1">
    <citation type="journal article" date="2002" name="Arch. Microbiol.">
        <title>Genes involved in the anaerobic degradation of ethylbenzene in a denitrifying bacterium, strain EbN1.</title>
        <authorList>
            <person name="Rabus R."/>
            <person name="Kube M."/>
            <person name="Beck A."/>
            <person name="Widdel F."/>
            <person name="Reinhardt R."/>
        </authorList>
    </citation>
    <scope>NUCLEOTIDE SEQUENCE</scope>
    <source>
        <strain evidence="1">EbN1</strain>
    </source>
</reference>
<evidence type="ECO:0000313" key="2">
    <source>
        <dbReference type="EMBL" id="CAI06356.1"/>
    </source>
</evidence>
<dbReference type="KEGG" id="eba:ebA455"/>
<dbReference type="STRING" id="76114.ebA382"/>
<proteinExistence type="predicted"/>
<evidence type="ECO:0000313" key="3">
    <source>
        <dbReference type="Proteomes" id="UP000006552"/>
    </source>
</evidence>
<reference evidence="1 3" key="4">
    <citation type="journal article" date="2005" name="Arch. Microbiol.">
        <title>The genome sequence of an anaerobic aromatic-degrading denitrifying bacterium, strain EbN1.</title>
        <authorList>
            <person name="Rabus R."/>
            <person name="Kube M."/>
            <person name="Heider J."/>
            <person name="Beck A."/>
            <person name="Heitmann K."/>
            <person name="Widdel F."/>
            <person name="Reinhardt R."/>
        </authorList>
    </citation>
    <scope>NUCLEOTIDE SEQUENCE [LARGE SCALE GENOMIC DNA]</scope>
    <source>
        <strain evidence="1 3">EbN1</strain>
    </source>
</reference>
<dbReference type="NCBIfam" id="NF033819">
    <property type="entry name" value="IS66_TnpB"/>
    <property type="match status" value="1"/>
</dbReference>
<reference evidence="1" key="2">
    <citation type="journal article" date="2004" name="Arch. Microbiol.">
        <title>Genes involved in the anaerobic degradation of toluene in a denitrifying bacterium, strain EbN1.</title>
        <authorList>
            <person name="Kube M."/>
            <person name="Heider J."/>
            <person name="Amann J."/>
            <person name="Hufnagel P."/>
            <person name="Kuehner S."/>
            <person name="Beck A."/>
            <person name="Reinhardt R."/>
            <person name="Rabus R."/>
        </authorList>
    </citation>
    <scope>NUCLEOTIDE SEQUENCE</scope>
    <source>
        <strain evidence="1">EbN1</strain>
    </source>
</reference>
<organism evidence="1 3">
    <name type="scientific">Aromatoleum aromaticum (strain DSM 19018 / LMG 30748 / EbN1)</name>
    <name type="common">Azoarcus sp. (strain EbN1)</name>
    <dbReference type="NCBI Taxonomy" id="76114"/>
    <lineage>
        <taxon>Bacteria</taxon>
        <taxon>Pseudomonadati</taxon>
        <taxon>Pseudomonadota</taxon>
        <taxon>Betaproteobacteria</taxon>
        <taxon>Rhodocyclales</taxon>
        <taxon>Rhodocyclaceae</taxon>
        <taxon>Aromatoleum</taxon>
    </lineage>
</organism>
<dbReference type="Proteomes" id="UP000006552">
    <property type="component" value="Chromosome"/>
</dbReference>